<proteinExistence type="predicted"/>
<evidence type="ECO:0000256" key="1">
    <source>
        <dbReference type="SAM" id="Phobius"/>
    </source>
</evidence>
<gene>
    <name evidence="2" type="ORF">SAMN05216559_1580</name>
</gene>
<feature type="transmembrane region" description="Helical" evidence="1">
    <location>
        <begin position="22"/>
        <end position="46"/>
    </location>
</feature>
<protein>
    <submittedName>
        <fullName evidence="2">Uncharacterized protein</fullName>
    </submittedName>
</protein>
<name>A0A1I6KYR8_9EURY</name>
<feature type="transmembrane region" description="Helical" evidence="1">
    <location>
        <begin position="116"/>
        <end position="135"/>
    </location>
</feature>
<keyword evidence="1" id="KW-0472">Membrane</keyword>
<feature type="transmembrane region" description="Helical" evidence="1">
    <location>
        <begin position="142"/>
        <end position="165"/>
    </location>
</feature>
<accession>A0A1I6KYR8</accession>
<feature type="transmembrane region" description="Helical" evidence="1">
    <location>
        <begin position="185"/>
        <end position="202"/>
    </location>
</feature>
<evidence type="ECO:0000313" key="3">
    <source>
        <dbReference type="Proteomes" id="UP000199062"/>
    </source>
</evidence>
<keyword evidence="3" id="KW-1185">Reference proteome</keyword>
<organism evidence="2 3">
    <name type="scientific">Halomicrobium zhouii</name>
    <dbReference type="NCBI Taxonomy" id="767519"/>
    <lineage>
        <taxon>Archaea</taxon>
        <taxon>Methanobacteriati</taxon>
        <taxon>Methanobacteriota</taxon>
        <taxon>Stenosarchaea group</taxon>
        <taxon>Halobacteria</taxon>
        <taxon>Halobacteriales</taxon>
        <taxon>Haloarculaceae</taxon>
        <taxon>Halomicrobium</taxon>
    </lineage>
</organism>
<keyword evidence="1" id="KW-0812">Transmembrane</keyword>
<sequence length="246" mass="27825">MAGNSDEYDVPETSTDLLPKRLYLAEVLLIPFFWFGPLLALVLGGVMALDVKRLHRRYGVEYGDIRYAFYLCPLAIGHVGSLAYRTQRRQQLLESRGFEPSVLSRTLKRRGTNQNYVLAGWFCLQLATVIALVVVPGEMATVVDVFAVATVLAFAVDLVVGPVLVWWDVRSVREIETVSWGWTRYLHVLVSALPFGIFVYLVQRLAHVQCAVIVELWDEDPAEFRVPASEKGRLERLNDRIQAIFA</sequence>
<dbReference type="RefSeq" id="WP_089815668.1">
    <property type="nucleotide sequence ID" value="NZ_FOZK01000002.1"/>
</dbReference>
<evidence type="ECO:0000313" key="2">
    <source>
        <dbReference type="EMBL" id="SFR96393.1"/>
    </source>
</evidence>
<dbReference type="Proteomes" id="UP000199062">
    <property type="component" value="Unassembled WGS sequence"/>
</dbReference>
<reference evidence="2 3" key="1">
    <citation type="submission" date="2016-10" db="EMBL/GenBank/DDBJ databases">
        <authorList>
            <person name="de Groot N.N."/>
        </authorList>
    </citation>
    <scope>NUCLEOTIDE SEQUENCE [LARGE SCALE GENOMIC DNA]</scope>
    <source>
        <strain evidence="2 3">CGMCC 1.10457</strain>
    </source>
</reference>
<keyword evidence="1" id="KW-1133">Transmembrane helix</keyword>
<dbReference type="AlphaFoldDB" id="A0A1I6KYR8"/>
<dbReference type="EMBL" id="FOZK01000002">
    <property type="protein sequence ID" value="SFR96393.1"/>
    <property type="molecule type" value="Genomic_DNA"/>
</dbReference>